<dbReference type="Gene3D" id="1.10.510.10">
    <property type="entry name" value="Transferase(Phosphotransferase) domain 1"/>
    <property type="match status" value="1"/>
</dbReference>
<comment type="caution">
    <text evidence="5">The sequence shown here is derived from an EMBL/GenBank/DDBJ whole genome shotgun (WGS) entry which is preliminary data.</text>
</comment>
<evidence type="ECO:0000256" key="1">
    <source>
        <dbReference type="ARBA" id="ARBA00022741"/>
    </source>
</evidence>
<dbReference type="Proteomes" id="UP000663970">
    <property type="component" value="Unassembled WGS sequence"/>
</dbReference>
<dbReference type="SUPFAM" id="SSF56112">
    <property type="entry name" value="Protein kinase-like (PK-like)"/>
    <property type="match status" value="1"/>
</dbReference>
<keyword evidence="6" id="KW-1185">Reference proteome</keyword>
<accession>A0ABS3E1M8</accession>
<evidence type="ECO:0000256" key="2">
    <source>
        <dbReference type="ARBA" id="ARBA00022840"/>
    </source>
</evidence>
<organism evidence="5 6">
    <name type="scientific">Halobacillus kuroshimensis</name>
    <dbReference type="NCBI Taxonomy" id="302481"/>
    <lineage>
        <taxon>Bacteria</taxon>
        <taxon>Bacillati</taxon>
        <taxon>Bacillota</taxon>
        <taxon>Bacilli</taxon>
        <taxon>Bacillales</taxon>
        <taxon>Bacillaceae</taxon>
        <taxon>Halobacillus</taxon>
    </lineage>
</organism>
<keyword evidence="2" id="KW-0067">ATP-binding</keyword>
<dbReference type="EMBL" id="JAEKJY010000011">
    <property type="protein sequence ID" value="MBN8237502.1"/>
    <property type="molecule type" value="Genomic_DNA"/>
</dbReference>
<reference evidence="5 6" key="1">
    <citation type="submission" date="2020-12" db="EMBL/GenBank/DDBJ databases">
        <title>Oil enriched cultivation method for isolating marine PHA-producing bacteria.</title>
        <authorList>
            <person name="Zheng W."/>
            <person name="Yu S."/>
            <person name="Huang Y."/>
        </authorList>
    </citation>
    <scope>NUCLEOTIDE SEQUENCE [LARGE SCALE GENOMIC DNA]</scope>
    <source>
        <strain evidence="5 6">SY-2-6</strain>
    </source>
</reference>
<keyword evidence="1" id="KW-0547">Nucleotide-binding</keyword>
<protein>
    <submittedName>
        <fullName evidence="5">Protein kinase</fullName>
    </submittedName>
</protein>
<keyword evidence="3" id="KW-0812">Transmembrane</keyword>
<keyword evidence="3" id="KW-0472">Membrane</keyword>
<dbReference type="InterPro" id="IPR050108">
    <property type="entry name" value="CDK"/>
</dbReference>
<name>A0ABS3E1M8_9BACI</name>
<gene>
    <name evidence="5" type="ORF">JF544_20005</name>
</gene>
<dbReference type="InterPro" id="IPR000719">
    <property type="entry name" value="Prot_kinase_dom"/>
</dbReference>
<sequence length="307" mass="34080">MKKQAGNFSPGHQVLGRWNKHPYIIMEKLGSGACGTVYKCRSTRGETYALKMGTDSSRMMLEVNMLKKFSKVQGEKLGPSFVDVDDYRMSGGHQLPFYVMEYIEGKPLPQFLAGKSKEWVGICAAQIMGDIAKLHEAGYVFGDLKTDNLLVSGSRVRLIDVGGVTAAGRAIKEYTEFYDRGYWGMGSRKAEPSYDLFAITMIMLETAGAGRFERGSSPRKTLEQKLAAAPVLKPYRTIIQNGWKGKYKDASEMEKDMAGVLLYKTPSSKRVHFRADQKKKTTDSGELTAITLLSVLLMGGSLITFFL</sequence>
<dbReference type="SMART" id="SM00220">
    <property type="entry name" value="S_TKc"/>
    <property type="match status" value="1"/>
</dbReference>
<proteinExistence type="predicted"/>
<dbReference type="PANTHER" id="PTHR24056">
    <property type="entry name" value="CELL DIVISION PROTEIN KINASE"/>
    <property type="match status" value="1"/>
</dbReference>
<dbReference type="InterPro" id="IPR011009">
    <property type="entry name" value="Kinase-like_dom_sf"/>
</dbReference>
<evidence type="ECO:0000313" key="6">
    <source>
        <dbReference type="Proteomes" id="UP000663970"/>
    </source>
</evidence>
<dbReference type="Pfam" id="PF00069">
    <property type="entry name" value="Pkinase"/>
    <property type="match status" value="1"/>
</dbReference>
<keyword evidence="3" id="KW-1133">Transmembrane helix</keyword>
<dbReference type="RefSeq" id="WP_206936292.1">
    <property type="nucleotide sequence ID" value="NZ_JAEKJY010000011.1"/>
</dbReference>
<evidence type="ECO:0000256" key="3">
    <source>
        <dbReference type="SAM" id="Phobius"/>
    </source>
</evidence>
<feature type="transmembrane region" description="Helical" evidence="3">
    <location>
        <begin position="287"/>
        <end position="306"/>
    </location>
</feature>
<dbReference type="PROSITE" id="PS50011">
    <property type="entry name" value="PROTEIN_KINASE_DOM"/>
    <property type="match status" value="1"/>
</dbReference>
<feature type="domain" description="Protein kinase" evidence="4">
    <location>
        <begin position="23"/>
        <end position="307"/>
    </location>
</feature>
<keyword evidence="5" id="KW-0808">Transferase</keyword>
<evidence type="ECO:0000313" key="5">
    <source>
        <dbReference type="EMBL" id="MBN8237502.1"/>
    </source>
</evidence>
<keyword evidence="5" id="KW-0418">Kinase</keyword>
<dbReference type="GO" id="GO:0016301">
    <property type="term" value="F:kinase activity"/>
    <property type="evidence" value="ECO:0007669"/>
    <property type="project" value="UniProtKB-KW"/>
</dbReference>
<evidence type="ECO:0000259" key="4">
    <source>
        <dbReference type="PROSITE" id="PS50011"/>
    </source>
</evidence>